<dbReference type="PANTHER" id="PTHR13318:SF190">
    <property type="entry name" value="PARTNER OF PAIRED, ISOFORM B"/>
    <property type="match status" value="1"/>
</dbReference>
<dbReference type="EMBL" id="JAJKFT010000010">
    <property type="protein sequence ID" value="MCC9630179.1"/>
    <property type="molecule type" value="Genomic_DNA"/>
</dbReference>
<dbReference type="InterPro" id="IPR032675">
    <property type="entry name" value="LRR_dom_sf"/>
</dbReference>
<sequence length="516" mass="57600">MKSEESPLPTMTTPPPRRRLRFSLRTLLIATPILAVLFAWIGAEKMRHDKDQAAAEHLRSRFSTTWSRDDGRWNLFPPNFSELGRGRLYLPSTRLLIRSPGTPSKFNLEDWQAAGELLKLEELTLYDYQGPQTGSTFENLHMLESLELESCQLTSNDLRQINAWPHLKRFRFHHDAQFNQLLFDREVKKNVTPVFPQLEVALDSWPQMEKLDIACMDVTADALQGISKLKSLRELRVTFSDFDVAGLNYLERSPNLTELTVWGHRLRSVNGQPVDSPAVDATTLEHWGRRHTLEMLDISASPPLASFGGVGSDLSQRWPSLSKLRIGHTDLSPLAVQEIAAIPHLTSLAITACTTDGASLSALGDAKNLTYLCLDCDGPDAAAMAKIAQLPQLRSLTLSGKEIDDQMMLQIAAMDQLTRLELYHTQVSDQGIALLEQHPSLANLWVFNSPITNRSLASVARIPSLSFSRCKLTGPGVNQDFLERLTKLEENSGDVTAYLKEKGLYPVAPLPETSSP</sequence>
<dbReference type="GO" id="GO:0031146">
    <property type="term" value="P:SCF-dependent proteasomal ubiquitin-dependent protein catabolic process"/>
    <property type="evidence" value="ECO:0007669"/>
    <property type="project" value="TreeGrafter"/>
</dbReference>
<keyword evidence="1" id="KW-1133">Transmembrane helix</keyword>
<dbReference type="Gene3D" id="3.80.10.10">
    <property type="entry name" value="Ribonuclease Inhibitor"/>
    <property type="match status" value="2"/>
</dbReference>
<evidence type="ECO:0000256" key="1">
    <source>
        <dbReference type="SAM" id="Phobius"/>
    </source>
</evidence>
<organism evidence="2 3">
    <name type="scientific">Blastopirellula sediminis</name>
    <dbReference type="NCBI Taxonomy" id="2894196"/>
    <lineage>
        <taxon>Bacteria</taxon>
        <taxon>Pseudomonadati</taxon>
        <taxon>Planctomycetota</taxon>
        <taxon>Planctomycetia</taxon>
        <taxon>Pirellulales</taxon>
        <taxon>Pirellulaceae</taxon>
        <taxon>Blastopirellula</taxon>
    </lineage>
</organism>
<proteinExistence type="predicted"/>
<dbReference type="Proteomes" id="UP001139103">
    <property type="component" value="Unassembled WGS sequence"/>
</dbReference>
<dbReference type="SUPFAM" id="SSF52047">
    <property type="entry name" value="RNI-like"/>
    <property type="match status" value="1"/>
</dbReference>
<evidence type="ECO:0000313" key="3">
    <source>
        <dbReference type="Proteomes" id="UP001139103"/>
    </source>
</evidence>
<evidence type="ECO:0008006" key="4">
    <source>
        <dbReference type="Google" id="ProtNLM"/>
    </source>
</evidence>
<dbReference type="RefSeq" id="WP_230221091.1">
    <property type="nucleotide sequence ID" value="NZ_JAJKFT010000010.1"/>
</dbReference>
<evidence type="ECO:0000313" key="2">
    <source>
        <dbReference type="EMBL" id="MCC9630179.1"/>
    </source>
</evidence>
<gene>
    <name evidence="2" type="ORF">LOC68_17430</name>
</gene>
<reference evidence="2" key="1">
    <citation type="submission" date="2021-11" db="EMBL/GenBank/DDBJ databases">
        <title>Genome sequence.</title>
        <authorList>
            <person name="Sun Q."/>
        </authorList>
    </citation>
    <scope>NUCLEOTIDE SEQUENCE</scope>
    <source>
        <strain evidence="2">JC732</strain>
    </source>
</reference>
<dbReference type="PANTHER" id="PTHR13318">
    <property type="entry name" value="PARTNER OF PAIRED, ISOFORM B-RELATED"/>
    <property type="match status" value="1"/>
</dbReference>
<accession>A0A9X1SKW8</accession>
<feature type="transmembrane region" description="Helical" evidence="1">
    <location>
        <begin position="20"/>
        <end position="41"/>
    </location>
</feature>
<protein>
    <recommendedName>
        <fullName evidence="4">Leucine Rich repeats (2 copies)</fullName>
    </recommendedName>
</protein>
<comment type="caution">
    <text evidence="2">The sequence shown here is derived from an EMBL/GenBank/DDBJ whole genome shotgun (WGS) entry which is preliminary data.</text>
</comment>
<keyword evidence="1" id="KW-0472">Membrane</keyword>
<keyword evidence="1" id="KW-0812">Transmembrane</keyword>
<name>A0A9X1SKW8_9BACT</name>
<keyword evidence="3" id="KW-1185">Reference proteome</keyword>
<dbReference type="GO" id="GO:0019005">
    <property type="term" value="C:SCF ubiquitin ligase complex"/>
    <property type="evidence" value="ECO:0007669"/>
    <property type="project" value="TreeGrafter"/>
</dbReference>
<dbReference type="AlphaFoldDB" id="A0A9X1SKW8"/>